<dbReference type="PANTHER" id="PTHR30007:SF0">
    <property type="entry name" value="TRANSPOSASE"/>
    <property type="match status" value="1"/>
</dbReference>
<dbReference type="PANTHER" id="PTHR30007">
    <property type="entry name" value="PHP DOMAIN PROTEIN"/>
    <property type="match status" value="1"/>
</dbReference>
<keyword evidence="3" id="KW-1185">Reference proteome</keyword>
<accession>A0ABV5R7U6</accession>
<dbReference type="InterPro" id="IPR002559">
    <property type="entry name" value="Transposase_11"/>
</dbReference>
<proteinExistence type="predicted"/>
<evidence type="ECO:0000259" key="1">
    <source>
        <dbReference type="Pfam" id="PF01609"/>
    </source>
</evidence>
<dbReference type="Proteomes" id="UP001589710">
    <property type="component" value="Unassembled WGS sequence"/>
</dbReference>
<name>A0ABV5R7U6_9ACTN</name>
<organism evidence="2 3">
    <name type="scientific">Streptomyces yanii</name>
    <dbReference type="NCBI Taxonomy" id="78510"/>
    <lineage>
        <taxon>Bacteria</taxon>
        <taxon>Bacillati</taxon>
        <taxon>Actinomycetota</taxon>
        <taxon>Actinomycetes</taxon>
        <taxon>Kitasatosporales</taxon>
        <taxon>Streptomycetaceae</taxon>
        <taxon>Streptomyces</taxon>
    </lineage>
</organism>
<evidence type="ECO:0000313" key="3">
    <source>
        <dbReference type="Proteomes" id="UP001589710"/>
    </source>
</evidence>
<comment type="caution">
    <text evidence="2">The sequence shown here is derived from an EMBL/GenBank/DDBJ whole genome shotgun (WGS) entry which is preliminary data.</text>
</comment>
<gene>
    <name evidence="2" type="ORF">ACFFTL_16790</name>
</gene>
<dbReference type="EMBL" id="JBHMCG010000075">
    <property type="protein sequence ID" value="MFB9573919.1"/>
    <property type="molecule type" value="Genomic_DNA"/>
</dbReference>
<protein>
    <submittedName>
        <fullName evidence="2">Transposase</fullName>
    </submittedName>
</protein>
<reference evidence="2 3" key="1">
    <citation type="submission" date="2024-09" db="EMBL/GenBank/DDBJ databases">
        <authorList>
            <person name="Sun Q."/>
            <person name="Mori K."/>
        </authorList>
    </citation>
    <scope>NUCLEOTIDE SEQUENCE [LARGE SCALE GENOMIC DNA]</scope>
    <source>
        <strain evidence="2 3">JCM 3331</strain>
    </source>
</reference>
<dbReference type="Pfam" id="PF01609">
    <property type="entry name" value="DDE_Tnp_1"/>
    <property type="match status" value="1"/>
</dbReference>
<evidence type="ECO:0000313" key="2">
    <source>
        <dbReference type="EMBL" id="MFB9573919.1"/>
    </source>
</evidence>
<feature type="domain" description="Transposase IS4-like" evidence="1">
    <location>
        <begin position="13"/>
        <end position="72"/>
    </location>
</feature>
<dbReference type="RefSeq" id="WP_386143959.1">
    <property type="nucleotide sequence ID" value="NZ_BAAAXD010000003.1"/>
</dbReference>
<sequence length="157" mass="16851">MPHRNAPLAETGRLRLAGRKRHLVTDCLGLLLDVLVTSASTTDRDAVRTMLHALRGSFRRLQLVWADDDYNGHTGHLVDWADPVRPTGSSRRSAGEGRPASVVGVERSGVRAVQGVGIDVPPVPTSGRQFFLAASSMLFSASSMVSSPENSFCTAVK</sequence>